<dbReference type="OrthoDB" id="5951731at2759"/>
<feature type="compositionally biased region" description="Basic and acidic residues" evidence="10">
    <location>
        <begin position="801"/>
        <end position="813"/>
    </location>
</feature>
<keyword evidence="4" id="KW-0159">Chromosome partition</keyword>
<dbReference type="InterPro" id="IPR002744">
    <property type="entry name" value="MIP18-like"/>
</dbReference>
<dbReference type="Gene3D" id="6.10.250.1280">
    <property type="match status" value="1"/>
</dbReference>
<evidence type="ECO:0000259" key="14">
    <source>
        <dbReference type="PROSITE" id="PS50215"/>
    </source>
</evidence>
<organism evidence="15 16">
    <name type="scientific">Acanthocheilonema viteae</name>
    <name type="common">Filarial nematode worm</name>
    <name type="synonym">Dipetalonema viteae</name>
    <dbReference type="NCBI Taxonomy" id="6277"/>
    <lineage>
        <taxon>Eukaryota</taxon>
        <taxon>Metazoa</taxon>
        <taxon>Ecdysozoa</taxon>
        <taxon>Nematoda</taxon>
        <taxon>Chromadorea</taxon>
        <taxon>Rhabditida</taxon>
        <taxon>Spirurina</taxon>
        <taxon>Spiruromorpha</taxon>
        <taxon>Filarioidea</taxon>
        <taxon>Onchocercidae</taxon>
        <taxon>Acanthocheilonema</taxon>
    </lineage>
</organism>
<keyword evidence="16" id="KW-1185">Reference proteome</keyword>
<feature type="transmembrane region" description="Helical" evidence="11">
    <location>
        <begin position="719"/>
        <end position="741"/>
    </location>
</feature>
<dbReference type="PANTHER" id="PTHR11905">
    <property type="entry name" value="ADAM A DISINTEGRIN AND METALLOPROTEASE DOMAIN"/>
    <property type="match status" value="1"/>
</dbReference>
<evidence type="ECO:0000259" key="13">
    <source>
        <dbReference type="PROSITE" id="PS50214"/>
    </source>
</evidence>
<reference evidence="15 16" key="1">
    <citation type="submission" date="2018-08" db="EMBL/GenBank/DDBJ databases">
        <authorList>
            <person name="Laetsch R D."/>
            <person name="Stevens L."/>
            <person name="Kumar S."/>
            <person name="Blaxter L. M."/>
        </authorList>
    </citation>
    <scope>NUCLEOTIDE SEQUENCE [LARGE SCALE GENOMIC DNA]</scope>
</reference>
<evidence type="ECO:0000256" key="5">
    <source>
        <dbReference type="ARBA" id="ARBA00022989"/>
    </source>
</evidence>
<dbReference type="SUPFAM" id="SSF117916">
    <property type="entry name" value="Fe-S cluster assembly (FSCA) domain-like"/>
    <property type="match status" value="1"/>
</dbReference>
<dbReference type="FunFam" id="4.10.70.10:FF:000001">
    <property type="entry name" value="Disintegrin and metalloproteinase domain-containing protein 22"/>
    <property type="match status" value="1"/>
</dbReference>
<dbReference type="PROSITE" id="PS50215">
    <property type="entry name" value="ADAM_MEPRO"/>
    <property type="match status" value="1"/>
</dbReference>
<feature type="chain" id="PRO_5019719672" description="EGF-like domain-containing protein" evidence="12">
    <location>
        <begin position="24"/>
        <end position="1253"/>
    </location>
</feature>
<dbReference type="InterPro" id="IPR034904">
    <property type="entry name" value="FSCA_dom_sf"/>
</dbReference>
<keyword evidence="3 11" id="KW-0812">Transmembrane</keyword>
<dbReference type="Gene3D" id="4.10.70.10">
    <property type="entry name" value="Disintegrin domain"/>
    <property type="match status" value="1"/>
</dbReference>
<dbReference type="GO" id="GO:0006509">
    <property type="term" value="P:membrane protein ectodomain proteolysis"/>
    <property type="evidence" value="ECO:0007669"/>
    <property type="project" value="TreeGrafter"/>
</dbReference>
<dbReference type="PROSITE" id="PS00022">
    <property type="entry name" value="EGF_1"/>
    <property type="match status" value="1"/>
</dbReference>
<feature type="domain" description="Disintegrin" evidence="13">
    <location>
        <begin position="420"/>
        <end position="507"/>
    </location>
</feature>
<evidence type="ECO:0000256" key="1">
    <source>
        <dbReference type="ARBA" id="ARBA00004167"/>
    </source>
</evidence>
<dbReference type="InterPro" id="IPR034027">
    <property type="entry name" value="Reprolysin_adamalysin"/>
</dbReference>
<feature type="domain" description="Peptidase M12B" evidence="14">
    <location>
        <begin position="214"/>
        <end position="414"/>
    </location>
</feature>
<dbReference type="PROSITE" id="PS01186">
    <property type="entry name" value="EGF_2"/>
    <property type="match status" value="1"/>
</dbReference>
<proteinExistence type="inferred from homology"/>
<dbReference type="Gene3D" id="2.10.25.10">
    <property type="entry name" value="Laminin"/>
    <property type="match status" value="1"/>
</dbReference>
<evidence type="ECO:0000256" key="3">
    <source>
        <dbReference type="ARBA" id="ARBA00022692"/>
    </source>
</evidence>
<evidence type="ECO:0000256" key="12">
    <source>
        <dbReference type="SAM" id="SignalP"/>
    </source>
</evidence>
<comment type="similarity">
    <text evidence="2">Belongs to the MIP18 family.</text>
</comment>
<dbReference type="SMART" id="SM00608">
    <property type="entry name" value="ACR"/>
    <property type="match status" value="1"/>
</dbReference>
<dbReference type="Pfam" id="PF01421">
    <property type="entry name" value="Reprolysin"/>
    <property type="match status" value="1"/>
</dbReference>
<dbReference type="InterPro" id="IPR001762">
    <property type="entry name" value="Disintegrin_dom"/>
</dbReference>
<keyword evidence="9" id="KW-0479">Metal-binding</keyword>
<dbReference type="STRING" id="6277.A0A498S5F7"/>
<dbReference type="Proteomes" id="UP000276991">
    <property type="component" value="Unassembled WGS sequence"/>
</dbReference>
<comment type="subcellular location">
    <subcellularLocation>
        <location evidence="1">Membrane</location>
        <topology evidence="1">Single-pass membrane protein</topology>
    </subcellularLocation>
</comment>
<keyword evidence="12" id="KW-0732">Signal</keyword>
<evidence type="ECO:0000256" key="10">
    <source>
        <dbReference type="SAM" id="MobiDB-lite"/>
    </source>
</evidence>
<keyword evidence="9" id="KW-0862">Zinc</keyword>
<dbReference type="InterPro" id="IPR006586">
    <property type="entry name" value="ADAM_Cys-rich"/>
</dbReference>
<keyword evidence="5 11" id="KW-1133">Transmembrane helix</keyword>
<feature type="binding site" evidence="9">
    <location>
        <position position="360"/>
    </location>
    <ligand>
        <name>Zn(2+)</name>
        <dbReference type="ChEBI" id="CHEBI:29105"/>
        <note>catalytic</note>
    </ligand>
</feature>
<dbReference type="AlphaFoldDB" id="A0A498S5F7"/>
<evidence type="ECO:0000256" key="8">
    <source>
        <dbReference type="PROSITE-ProRule" id="PRU00068"/>
    </source>
</evidence>
<feature type="binding site" evidence="9">
    <location>
        <position position="354"/>
    </location>
    <ligand>
        <name>Zn(2+)</name>
        <dbReference type="ChEBI" id="CHEBI:29105"/>
        <note>catalytic</note>
    </ligand>
</feature>
<evidence type="ECO:0000313" key="15">
    <source>
        <dbReference type="EMBL" id="VBB26856.1"/>
    </source>
</evidence>
<dbReference type="GO" id="GO:0097361">
    <property type="term" value="C:cytosolic [4Fe-4S] assembly targeting complex"/>
    <property type="evidence" value="ECO:0007669"/>
    <property type="project" value="UniProtKB-ARBA"/>
</dbReference>
<dbReference type="Pfam" id="PF00200">
    <property type="entry name" value="Disintegrin"/>
    <property type="match status" value="1"/>
</dbReference>
<dbReference type="SMART" id="SM00050">
    <property type="entry name" value="DISIN"/>
    <property type="match status" value="1"/>
</dbReference>
<protein>
    <recommendedName>
        <fullName evidence="17">EGF-like domain-containing protein</fullName>
    </recommendedName>
</protein>
<sequence>MMFLTSCFCFFFILVLFTDLAVAGSKDQLRHLATNKDFISRLAEGEFEVVHPFQIRDRNDRIGIDTRNHYLNGTVHYKQVTIVIRSTVVSRLKLLLGLNELLFINGTDFRKHDNDENIPISRRIENCYYQGTVNGEEASFVALSTCNGLRGIIAFDNGSAYGIWPLDGGDRGRRHPHVLYRTKWSRSAACGSQIGEGAKQFQKFSKRDVTRQTKFVELAVIGDYSFMKKHDLHEEEGTAFILEAINIADCMFSRDLNIRLSVVYLEEWMDKPRIDYHEDIERTLSSAVEYVTGHIYHIVKDTSLMFTSAKFVKDEVMSSTFGSICSPRATGLVTAVDTYTAHDTGQLTAHNLAHIMGMDHDSPDCGCDLINNCIMHKQAGNIGSPFLWQFSKCSIARMHSVLQSGHLQCLLNKPLQASTLQQCGNGIIDGEEECDCGLREQCLDPCCDPLTCTLRAHAHCASHQACCHRCQLRPIGHICRPARSVCDVAEMCTGDDGDCPDDGYLIDGTICGISGQCWKGNCSDIEQQCRDLWGSDATTADEHCYERNGLGLEYGNCGTDRDGMYRKCAVENVHCGTLHCRGGFQTPLDLKLNSFNLQFLHETKQIQCKMVTNLDVGVVMDGSSCGSGKVCVQGICSPLVQISPPVHCPSNNLAYQCSGHGDCTTTRRCLCYNGWMGTACDTKTNITYSTTVIPLDVSHFSDIFIPSFAGGHTLNTTTLLIILLIVGILLLLLLICLLFCYRRQSEIEFSSPADEKLNESFPENTQRAIKFGSMPSYREEKRKRKKDKHVYDALQRINEANDERDSASVKSRESGSTGHENNGALPVSRNCVEYDPREDIVTTMLNGTATTILKREVPVNHSYYCDGVLYHETCSEMMGSSPTIRCSSVALPARCERNRSGYATDSEIAMGRYGARYVEAVSGANVELSPTSSQSSVNNRMTPTPLKLNNIGMLLRQLQHNDEVSSDAELSAVEADHVEHGDLGSNTESSRGYEPQEANTSLPNGLDPNFSRSLQTKDRRTGDERLDTALNCSSTSACFSNEAMLNGHGTLFQECQSASEMEMSERNARHKHGQSQHSLFNDSFRLEIKRSAMIPRKLENATPTVYTTKSRSKRMSDSELNPNIIDPIDALEIFDYIRDINDPEHPLTLEQLNVVQEELIMVEKNDDETIVDVEFVPTIPHCSMATLIGLTIRTKLQRSVHPSVKIIVRIAPDTHVSADAINKQLADKERVAAALENLDLLRAVNQCLTPKDF</sequence>
<accession>A0A498S5F7</accession>
<dbReference type="GO" id="GO:0004222">
    <property type="term" value="F:metalloendopeptidase activity"/>
    <property type="evidence" value="ECO:0007669"/>
    <property type="project" value="InterPro"/>
</dbReference>
<feature type="disulfide bond" evidence="8">
    <location>
        <begin position="479"/>
        <end position="499"/>
    </location>
</feature>
<dbReference type="Pfam" id="PF08516">
    <property type="entry name" value="ADAM_CR"/>
    <property type="match status" value="1"/>
</dbReference>
<feature type="signal peptide" evidence="12">
    <location>
        <begin position="1"/>
        <end position="23"/>
    </location>
</feature>
<feature type="region of interest" description="Disordered" evidence="10">
    <location>
        <begin position="975"/>
        <end position="1022"/>
    </location>
</feature>
<dbReference type="InterPro" id="IPR036436">
    <property type="entry name" value="Disintegrin_dom_sf"/>
</dbReference>
<comment type="caution">
    <text evidence="9">Lacks conserved residue(s) required for the propagation of feature annotation.</text>
</comment>
<dbReference type="Pfam" id="PF01883">
    <property type="entry name" value="FeS_assembly_P"/>
    <property type="match status" value="1"/>
</dbReference>
<evidence type="ECO:0000256" key="2">
    <source>
        <dbReference type="ARBA" id="ARBA00010381"/>
    </source>
</evidence>
<dbReference type="InterPro" id="IPR000742">
    <property type="entry name" value="EGF"/>
</dbReference>
<evidence type="ECO:0000256" key="9">
    <source>
        <dbReference type="PROSITE-ProRule" id="PRU00276"/>
    </source>
</evidence>
<gene>
    <name evidence="15" type="ORF">NAV_LOCUS1686</name>
</gene>
<dbReference type="CDD" id="cd04269">
    <property type="entry name" value="ZnMc_adamalysin_II_like"/>
    <property type="match status" value="1"/>
</dbReference>
<dbReference type="FunFam" id="3.30.300.130:FF:000005">
    <property type="entry name" value="Mitotic spindle-associated mmxd complex subunit"/>
    <property type="match status" value="1"/>
</dbReference>
<dbReference type="GO" id="GO:0007059">
    <property type="term" value="P:chromosome segregation"/>
    <property type="evidence" value="ECO:0007669"/>
    <property type="project" value="UniProtKB-KW"/>
</dbReference>
<feature type="region of interest" description="Disordered" evidence="10">
    <location>
        <begin position="801"/>
        <end position="827"/>
    </location>
</feature>
<dbReference type="PROSITE" id="PS50214">
    <property type="entry name" value="DISINTEGRIN_2"/>
    <property type="match status" value="1"/>
</dbReference>
<dbReference type="GO" id="GO:0046872">
    <property type="term" value="F:metal ion binding"/>
    <property type="evidence" value="ECO:0007669"/>
    <property type="project" value="UniProtKB-KW"/>
</dbReference>
<dbReference type="SUPFAM" id="SSF55486">
    <property type="entry name" value="Metalloproteases ('zincins'), catalytic domain"/>
    <property type="match status" value="1"/>
</dbReference>
<dbReference type="SUPFAM" id="SSF57552">
    <property type="entry name" value="Blood coagulation inhibitor (disintegrin)"/>
    <property type="match status" value="1"/>
</dbReference>
<dbReference type="InterPro" id="IPR001590">
    <property type="entry name" value="Peptidase_M12B"/>
</dbReference>
<evidence type="ECO:0000256" key="11">
    <source>
        <dbReference type="SAM" id="Phobius"/>
    </source>
</evidence>
<dbReference type="Gene3D" id="3.40.390.10">
    <property type="entry name" value="Collagenase (Catalytic Domain)"/>
    <property type="match status" value="1"/>
</dbReference>
<evidence type="ECO:0008006" key="17">
    <source>
        <dbReference type="Google" id="ProtNLM"/>
    </source>
</evidence>
<evidence type="ECO:0000256" key="7">
    <source>
        <dbReference type="ARBA" id="ARBA00023157"/>
    </source>
</evidence>
<dbReference type="GO" id="GO:0016020">
    <property type="term" value="C:membrane"/>
    <property type="evidence" value="ECO:0007669"/>
    <property type="project" value="UniProtKB-SubCell"/>
</dbReference>
<evidence type="ECO:0000313" key="16">
    <source>
        <dbReference type="Proteomes" id="UP000276991"/>
    </source>
</evidence>
<keyword evidence="7 8" id="KW-1015">Disulfide bond</keyword>
<evidence type="ECO:0000256" key="6">
    <source>
        <dbReference type="ARBA" id="ARBA00023136"/>
    </source>
</evidence>
<dbReference type="PANTHER" id="PTHR11905:SF248">
    <property type="entry name" value="DISINTEGRIN AND METALLOPROTEINASE DOMAIN-CONTAINING PROTEIN UNC-71"/>
    <property type="match status" value="1"/>
</dbReference>
<dbReference type="Gene3D" id="3.30.300.130">
    <property type="entry name" value="Fe-S cluster assembly (FSCA)"/>
    <property type="match status" value="1"/>
</dbReference>
<evidence type="ECO:0000256" key="4">
    <source>
        <dbReference type="ARBA" id="ARBA00022829"/>
    </source>
</evidence>
<keyword evidence="6 11" id="KW-0472">Membrane</keyword>
<feature type="binding site" evidence="9">
    <location>
        <position position="350"/>
    </location>
    <ligand>
        <name>Zn(2+)</name>
        <dbReference type="ChEBI" id="CHEBI:29105"/>
        <note>catalytic</note>
    </ligand>
</feature>
<dbReference type="InterPro" id="IPR024079">
    <property type="entry name" value="MetalloPept_cat_dom_sf"/>
</dbReference>
<dbReference type="EMBL" id="UPTC01000152">
    <property type="protein sequence ID" value="VBB26856.1"/>
    <property type="molecule type" value="Genomic_DNA"/>
</dbReference>
<name>A0A498S5F7_ACAVI</name>